<proteinExistence type="predicted"/>
<dbReference type="VEuPathDB" id="FungiDB:An12g09240"/>
<dbReference type="KEGG" id="ang:An12g09240"/>
<feature type="region of interest" description="Disordered" evidence="1">
    <location>
        <begin position="60"/>
        <end position="94"/>
    </location>
</feature>
<name>A0AAJ8BQE5_ASPNG</name>
<organism evidence="3">
    <name type="scientific">Aspergillus niger</name>
    <dbReference type="NCBI Taxonomy" id="5061"/>
    <lineage>
        <taxon>Eukaryota</taxon>
        <taxon>Fungi</taxon>
        <taxon>Dikarya</taxon>
        <taxon>Ascomycota</taxon>
        <taxon>Pezizomycotina</taxon>
        <taxon>Eurotiomycetes</taxon>
        <taxon>Eurotiomycetidae</taxon>
        <taxon>Eurotiales</taxon>
        <taxon>Aspergillaceae</taxon>
        <taxon>Aspergillus</taxon>
        <taxon>Aspergillus subgen. Circumdati</taxon>
    </lineage>
</organism>
<evidence type="ECO:0000256" key="2">
    <source>
        <dbReference type="SAM" id="Phobius"/>
    </source>
</evidence>
<reference evidence="3" key="1">
    <citation type="submission" date="2025-02" db="EMBL/GenBank/DDBJ databases">
        <authorList>
            <consortium name="NCBI Genome Project"/>
        </authorList>
    </citation>
    <scope>NUCLEOTIDE SEQUENCE</scope>
</reference>
<protein>
    <submittedName>
        <fullName evidence="3">Uncharacterized protein</fullName>
    </submittedName>
</protein>
<accession>A0AAJ8BQE5</accession>
<dbReference type="AlphaFoldDB" id="A0AAJ8BQE5"/>
<gene>
    <name evidence="3" type="ORF">An12g09240</name>
</gene>
<keyword evidence="2" id="KW-0472">Membrane</keyword>
<sequence>MARRTPLRATAGGDTAWHDMEWRSMRMDGMKTVYFVIINASVTVAATALDLPTPKPPPIPTGWCWPRLPSGKARDGGPTWGKEEEEEKGRGEPKVLPKGAVVSYSSMINPRILLVWQPSGGTNDCGDWYLVVHGACICVSSAD</sequence>
<evidence type="ECO:0000313" key="3">
    <source>
        <dbReference type="RefSeq" id="XP_059601962.1"/>
    </source>
</evidence>
<dbReference type="RefSeq" id="XP_059601962.1">
    <property type="nucleotide sequence ID" value="XM_059743651.1"/>
</dbReference>
<feature type="transmembrane region" description="Helical" evidence="2">
    <location>
        <begin position="32"/>
        <end position="49"/>
    </location>
</feature>
<dbReference type="GeneID" id="84592723"/>
<evidence type="ECO:0000256" key="1">
    <source>
        <dbReference type="SAM" id="MobiDB-lite"/>
    </source>
</evidence>
<keyword evidence="2" id="KW-0812">Transmembrane</keyword>
<reference evidence="3" key="2">
    <citation type="submission" date="2025-08" db="UniProtKB">
        <authorList>
            <consortium name="RefSeq"/>
        </authorList>
    </citation>
    <scope>IDENTIFICATION</scope>
</reference>
<keyword evidence="2" id="KW-1133">Transmembrane helix</keyword>